<name>A0ABP7X965_9FLAO</name>
<dbReference type="InterPro" id="IPR043130">
    <property type="entry name" value="CDP-OH_PTrfase_TM_dom"/>
</dbReference>
<dbReference type="RefSeq" id="WP_344924038.1">
    <property type="nucleotide sequence ID" value="NZ_BAABCW010000001.1"/>
</dbReference>
<organism evidence="4 5">
    <name type="scientific">Aquimarina addita</name>
    <dbReference type="NCBI Taxonomy" id="870485"/>
    <lineage>
        <taxon>Bacteria</taxon>
        <taxon>Pseudomonadati</taxon>
        <taxon>Bacteroidota</taxon>
        <taxon>Flavobacteriia</taxon>
        <taxon>Flavobacteriales</taxon>
        <taxon>Flavobacteriaceae</taxon>
        <taxon>Aquimarina</taxon>
    </lineage>
</organism>
<dbReference type="InterPro" id="IPR048254">
    <property type="entry name" value="CDP_ALCOHOL_P_TRANSF_CS"/>
</dbReference>
<comment type="similarity">
    <text evidence="2">Belongs to the CDP-alcohol phosphatidyltransferase class-I family.</text>
</comment>
<feature type="transmembrane region" description="Helical" evidence="3">
    <location>
        <begin position="118"/>
        <end position="137"/>
    </location>
</feature>
<dbReference type="Gene3D" id="1.20.120.1760">
    <property type="match status" value="1"/>
</dbReference>
<proteinExistence type="inferred from homology"/>
<keyword evidence="3" id="KW-0472">Membrane</keyword>
<gene>
    <name evidence="4" type="ORF">GCM10022393_02560</name>
</gene>
<keyword evidence="1 2" id="KW-0808">Transferase</keyword>
<dbReference type="EMBL" id="BAABCW010000001">
    <property type="protein sequence ID" value="GAA4107346.1"/>
    <property type="molecule type" value="Genomic_DNA"/>
</dbReference>
<dbReference type="Proteomes" id="UP001500459">
    <property type="component" value="Unassembled WGS sequence"/>
</dbReference>
<keyword evidence="3" id="KW-0812">Transmembrane</keyword>
<feature type="transmembrane region" description="Helical" evidence="3">
    <location>
        <begin position="149"/>
        <end position="168"/>
    </location>
</feature>
<keyword evidence="5" id="KW-1185">Reference proteome</keyword>
<evidence type="ECO:0000256" key="1">
    <source>
        <dbReference type="ARBA" id="ARBA00022679"/>
    </source>
</evidence>
<feature type="transmembrane region" description="Helical" evidence="3">
    <location>
        <begin position="33"/>
        <end position="55"/>
    </location>
</feature>
<protein>
    <submittedName>
        <fullName evidence="4">CDP-alcohol phosphatidyltransferase family protein</fullName>
    </submittedName>
</protein>
<evidence type="ECO:0000313" key="4">
    <source>
        <dbReference type="EMBL" id="GAA4107346.1"/>
    </source>
</evidence>
<comment type="caution">
    <text evidence="4">The sequence shown here is derived from an EMBL/GenBank/DDBJ whole genome shotgun (WGS) entry which is preliminary data.</text>
</comment>
<evidence type="ECO:0000313" key="5">
    <source>
        <dbReference type="Proteomes" id="UP001500459"/>
    </source>
</evidence>
<feature type="transmembrane region" description="Helical" evidence="3">
    <location>
        <begin position="67"/>
        <end position="87"/>
    </location>
</feature>
<sequence length="262" mass="29548">MWLKRQIPNLITLLNLFCGCIAVILAIHNKLDFAALFVFLGIGFDFFDGFAARILKVQSELGLQLDSLADMLTSGLVPGIVMFQLIANLFGHPYDLVFSGETIGTSISYEFVFKEFGLTYIPLIGLCITLASAYRLAKFNIDTRQTTSFIGLPTPANTLLILSLPLVLQYEEQVWVHDIILNPWFLIGLTALSCYMLNAEIPLFGLKFKNWGFADNKVRYIFIVLTLILLVLLRFTAIPCAILLYVFMSLIFKEPIKEIMVK</sequence>
<evidence type="ECO:0000256" key="3">
    <source>
        <dbReference type="SAM" id="Phobius"/>
    </source>
</evidence>
<feature type="transmembrane region" description="Helical" evidence="3">
    <location>
        <begin position="180"/>
        <end position="199"/>
    </location>
</feature>
<feature type="transmembrane region" description="Helical" evidence="3">
    <location>
        <begin position="220"/>
        <end position="252"/>
    </location>
</feature>
<keyword evidence="3" id="KW-1133">Transmembrane helix</keyword>
<feature type="transmembrane region" description="Helical" evidence="3">
    <location>
        <begin position="7"/>
        <end position="27"/>
    </location>
</feature>
<accession>A0ABP7X965</accession>
<dbReference type="InterPro" id="IPR000462">
    <property type="entry name" value="CDP-OH_P_trans"/>
</dbReference>
<dbReference type="PROSITE" id="PS51257">
    <property type="entry name" value="PROKAR_LIPOPROTEIN"/>
    <property type="match status" value="1"/>
</dbReference>
<dbReference type="Pfam" id="PF01066">
    <property type="entry name" value="CDP-OH_P_transf"/>
    <property type="match status" value="1"/>
</dbReference>
<dbReference type="PROSITE" id="PS00379">
    <property type="entry name" value="CDP_ALCOHOL_P_TRANSF"/>
    <property type="match status" value="1"/>
</dbReference>
<reference evidence="5" key="1">
    <citation type="journal article" date="2019" name="Int. J. Syst. Evol. Microbiol.">
        <title>The Global Catalogue of Microorganisms (GCM) 10K type strain sequencing project: providing services to taxonomists for standard genome sequencing and annotation.</title>
        <authorList>
            <consortium name="The Broad Institute Genomics Platform"/>
            <consortium name="The Broad Institute Genome Sequencing Center for Infectious Disease"/>
            <person name="Wu L."/>
            <person name="Ma J."/>
        </authorList>
    </citation>
    <scope>NUCLEOTIDE SEQUENCE [LARGE SCALE GENOMIC DNA]</scope>
    <source>
        <strain evidence="5">JCM 17106</strain>
    </source>
</reference>
<evidence type="ECO:0000256" key="2">
    <source>
        <dbReference type="RuleBase" id="RU003750"/>
    </source>
</evidence>